<dbReference type="PANTHER" id="PTHR38107:SF3">
    <property type="entry name" value="LYSOZYME RRRD-RELATED"/>
    <property type="match status" value="1"/>
</dbReference>
<evidence type="ECO:0000256" key="3">
    <source>
        <dbReference type="ARBA" id="ARBA00023200"/>
    </source>
</evidence>
<accession>H0EY40</accession>
<dbReference type="InterPro" id="IPR002196">
    <property type="entry name" value="Glyco_hydro_24"/>
</dbReference>
<dbReference type="GO" id="GO:0031640">
    <property type="term" value="P:killing of cells of another organism"/>
    <property type="evidence" value="ECO:0007669"/>
    <property type="project" value="UniProtKB-KW"/>
</dbReference>
<keyword evidence="5" id="KW-0732">Signal</keyword>
<feature type="signal peptide" evidence="5">
    <location>
        <begin position="1"/>
        <end position="22"/>
    </location>
</feature>
<dbReference type="GO" id="GO:0042742">
    <property type="term" value="P:defense response to bacterium"/>
    <property type="evidence" value="ECO:0007669"/>
    <property type="project" value="UniProtKB-KW"/>
</dbReference>
<dbReference type="CDD" id="cd00737">
    <property type="entry name" value="lyz_endolysin_autolysin"/>
    <property type="match status" value="1"/>
</dbReference>
<name>H0EY40_GLAL7</name>
<organism evidence="6 7">
    <name type="scientific">Glarea lozoyensis (strain ATCC 74030 / MF5533)</name>
    <dbReference type="NCBI Taxonomy" id="1104152"/>
    <lineage>
        <taxon>Eukaryota</taxon>
        <taxon>Fungi</taxon>
        <taxon>Dikarya</taxon>
        <taxon>Ascomycota</taxon>
        <taxon>Pezizomycotina</taxon>
        <taxon>Leotiomycetes</taxon>
        <taxon>Helotiales</taxon>
        <taxon>Helotiaceae</taxon>
        <taxon>Glarea</taxon>
    </lineage>
</organism>
<evidence type="ECO:0000256" key="5">
    <source>
        <dbReference type="SAM" id="SignalP"/>
    </source>
</evidence>
<evidence type="ECO:0000313" key="7">
    <source>
        <dbReference type="Proteomes" id="UP000005446"/>
    </source>
</evidence>
<feature type="compositionally biased region" description="Polar residues" evidence="4">
    <location>
        <begin position="61"/>
        <end position="81"/>
    </location>
</feature>
<dbReference type="Gene3D" id="1.10.530.40">
    <property type="match status" value="1"/>
</dbReference>
<dbReference type="InterPro" id="IPR023347">
    <property type="entry name" value="Lysozyme_dom_sf"/>
</dbReference>
<sequence>MVHLSPASLAALLLFSSPIALAAPGNTACQINSKQDGLCMATASCKSSGGTSQAGHCPGGTDNQVGPPSPISRPSNNTSVAPTAPAPGYTSTAGHCPGPAGIQCCTKKSTSPAPGPAPAPAPAPGGCSNGAPKVNTATLKLIEGFEGWSATAYKDPDGNPTIGYGHLCSSASCKEIKYSIPLSRAEGDSLIQDDLAVARKCIAKQIKDSIKLNANQFGALVSWAFNLEAFTSKDRQGNIQIYRM</sequence>
<feature type="chain" id="PRO_5003532887" evidence="5">
    <location>
        <begin position="23"/>
        <end position="244"/>
    </location>
</feature>
<protein>
    <submittedName>
        <fullName evidence="6">Putative Lysozyme</fullName>
    </submittedName>
</protein>
<evidence type="ECO:0000313" key="6">
    <source>
        <dbReference type="EMBL" id="EHK96528.1"/>
    </source>
</evidence>
<dbReference type="Proteomes" id="UP000005446">
    <property type="component" value="Unassembled WGS sequence"/>
</dbReference>
<dbReference type="EMBL" id="AGUE01000239">
    <property type="protein sequence ID" value="EHK96528.1"/>
    <property type="molecule type" value="Genomic_DNA"/>
</dbReference>
<dbReference type="PANTHER" id="PTHR38107">
    <property type="match status" value="1"/>
</dbReference>
<keyword evidence="3" id="KW-1035">Host cytoplasm</keyword>
<dbReference type="InParanoid" id="H0EY40"/>
<dbReference type="OrthoDB" id="5358886at2759"/>
<dbReference type="AlphaFoldDB" id="H0EY40"/>
<dbReference type="GO" id="GO:0003796">
    <property type="term" value="F:lysozyme activity"/>
    <property type="evidence" value="ECO:0007669"/>
    <property type="project" value="InterPro"/>
</dbReference>
<feature type="region of interest" description="Disordered" evidence="4">
    <location>
        <begin position="51"/>
        <end position="86"/>
    </location>
</feature>
<evidence type="ECO:0000256" key="1">
    <source>
        <dbReference type="ARBA" id="ARBA00022529"/>
    </source>
</evidence>
<dbReference type="Pfam" id="PF00959">
    <property type="entry name" value="Phage_lysozyme"/>
    <property type="match status" value="1"/>
</dbReference>
<keyword evidence="7" id="KW-1185">Reference proteome</keyword>
<dbReference type="GO" id="GO:0016998">
    <property type="term" value="P:cell wall macromolecule catabolic process"/>
    <property type="evidence" value="ECO:0007669"/>
    <property type="project" value="InterPro"/>
</dbReference>
<dbReference type="InterPro" id="IPR051018">
    <property type="entry name" value="Bacteriophage_GH24"/>
</dbReference>
<comment type="caution">
    <text evidence="6">The sequence shown here is derived from an EMBL/GenBank/DDBJ whole genome shotgun (WGS) entry which is preliminary data.</text>
</comment>
<gene>
    <name evidence="6" type="ORF">M7I_7737</name>
</gene>
<dbReference type="GO" id="GO:0009253">
    <property type="term" value="P:peptidoglycan catabolic process"/>
    <property type="evidence" value="ECO:0007669"/>
    <property type="project" value="InterPro"/>
</dbReference>
<evidence type="ECO:0000256" key="4">
    <source>
        <dbReference type="SAM" id="MobiDB-lite"/>
    </source>
</evidence>
<proteinExistence type="predicted"/>
<evidence type="ECO:0000256" key="2">
    <source>
        <dbReference type="ARBA" id="ARBA00022638"/>
    </source>
</evidence>
<dbReference type="HOGENOM" id="CLU_091454_1_0_1"/>
<dbReference type="SUPFAM" id="SSF53955">
    <property type="entry name" value="Lysozyme-like"/>
    <property type="match status" value="1"/>
</dbReference>
<dbReference type="InterPro" id="IPR023346">
    <property type="entry name" value="Lysozyme-like_dom_sf"/>
</dbReference>
<keyword evidence="1" id="KW-0929">Antimicrobial</keyword>
<keyword evidence="2" id="KW-0081">Bacteriolytic enzyme</keyword>
<reference evidence="6 7" key="1">
    <citation type="journal article" date="2012" name="Eukaryot. Cell">
        <title>Genome sequence of the fungus Glarea lozoyensis: the first genome sequence of a species from the Helotiaceae family.</title>
        <authorList>
            <person name="Youssar L."/>
            <person name="Gruening B.A."/>
            <person name="Erxleben A."/>
            <person name="Guenther S."/>
            <person name="Huettel W."/>
        </authorList>
    </citation>
    <scope>NUCLEOTIDE SEQUENCE [LARGE SCALE GENOMIC DNA]</scope>
    <source>
        <strain evidence="7">ATCC 74030 / MF5533</strain>
    </source>
</reference>
<dbReference type="InterPro" id="IPR033907">
    <property type="entry name" value="Endolysin_autolysin"/>
</dbReference>